<evidence type="ECO:0000313" key="8">
    <source>
        <dbReference type="EMBL" id="CAG8489005.1"/>
    </source>
</evidence>
<evidence type="ECO:0000256" key="6">
    <source>
        <dbReference type="RuleBase" id="RU367024"/>
    </source>
</evidence>
<evidence type="ECO:0000256" key="4">
    <source>
        <dbReference type="ARBA" id="ARBA00022801"/>
    </source>
</evidence>
<dbReference type="GO" id="GO:0004170">
    <property type="term" value="F:dUTP diphosphatase activity"/>
    <property type="evidence" value="ECO:0007669"/>
    <property type="project" value="UniProtKB-UniRule"/>
</dbReference>
<dbReference type="CDD" id="cd07557">
    <property type="entry name" value="trimeric_dUTPase"/>
    <property type="match status" value="1"/>
</dbReference>
<dbReference type="PANTHER" id="PTHR11241">
    <property type="entry name" value="DEOXYURIDINE 5'-TRIPHOSPHATE NUCLEOTIDOHYDROLASE"/>
    <property type="match status" value="1"/>
</dbReference>
<comment type="caution">
    <text evidence="8">The sequence shown here is derived from an EMBL/GenBank/DDBJ whole genome shotgun (WGS) entry which is preliminary data.</text>
</comment>
<dbReference type="PANTHER" id="PTHR11241:SF0">
    <property type="entry name" value="DEOXYURIDINE 5'-TRIPHOSPHATE NUCLEOTIDOHYDROLASE"/>
    <property type="match status" value="1"/>
</dbReference>
<comment type="catalytic activity">
    <reaction evidence="6">
        <text>dUTP + H2O = dUMP + diphosphate + H(+)</text>
        <dbReference type="Rhea" id="RHEA:10248"/>
        <dbReference type="ChEBI" id="CHEBI:15377"/>
        <dbReference type="ChEBI" id="CHEBI:15378"/>
        <dbReference type="ChEBI" id="CHEBI:33019"/>
        <dbReference type="ChEBI" id="CHEBI:61555"/>
        <dbReference type="ChEBI" id="CHEBI:246422"/>
        <dbReference type="EC" id="3.6.1.23"/>
    </reaction>
</comment>
<comment type="pathway">
    <text evidence="1 6">Pyrimidine metabolism; dUMP biosynthesis; dUMP from dCTP (dUTP route): step 2/2.</text>
</comment>
<sequence length="145" mass="15848">MEDSSSEANNCQPLLVKRMNERARLPTRSSPNAIGYDVYSSTNVVVPARGRALVPTDLSIRVPDGTCGRIAPRSGLALDHFLDCEAGVIDADYRKPLSIMMFNFGDEDYIVVEGERIAQIILGWIDTPPVVEVCGNSAVMLKKHA</sequence>
<dbReference type="EC" id="3.6.1.23" evidence="6"/>
<keyword evidence="4 6" id="KW-0378">Hydrolase</keyword>
<dbReference type="InterPro" id="IPR008181">
    <property type="entry name" value="dUTPase"/>
</dbReference>
<evidence type="ECO:0000256" key="3">
    <source>
        <dbReference type="ARBA" id="ARBA00011233"/>
    </source>
</evidence>
<organism evidence="8 9">
    <name type="scientific">Paraglomus brasilianum</name>
    <dbReference type="NCBI Taxonomy" id="144538"/>
    <lineage>
        <taxon>Eukaryota</taxon>
        <taxon>Fungi</taxon>
        <taxon>Fungi incertae sedis</taxon>
        <taxon>Mucoromycota</taxon>
        <taxon>Glomeromycotina</taxon>
        <taxon>Glomeromycetes</taxon>
        <taxon>Paraglomerales</taxon>
        <taxon>Paraglomeraceae</taxon>
        <taxon>Paraglomus</taxon>
    </lineage>
</organism>
<dbReference type="Gene3D" id="2.70.40.10">
    <property type="match status" value="1"/>
</dbReference>
<gene>
    <name evidence="8" type="ORF">PBRASI_LOCUS1998</name>
</gene>
<dbReference type="AlphaFoldDB" id="A0A9N8WGE1"/>
<accession>A0A9N8WGE1</accession>
<dbReference type="Pfam" id="PF00692">
    <property type="entry name" value="dUTPase"/>
    <property type="match status" value="1"/>
</dbReference>
<comment type="cofactor">
    <cofactor evidence="6">
        <name>Mg(2+)</name>
        <dbReference type="ChEBI" id="CHEBI:18420"/>
    </cofactor>
</comment>
<comment type="function">
    <text evidence="6">Involved in nucleotide metabolism via production of dUMP, the immediate precursor of thymidine nucleotides, and decreases the intracellular concentration of dUTP so that uracil cannot be incorporated into DNA.</text>
</comment>
<name>A0A9N8WGE1_9GLOM</name>
<dbReference type="OrthoDB" id="10261072at2759"/>
<evidence type="ECO:0000256" key="1">
    <source>
        <dbReference type="ARBA" id="ARBA00005142"/>
    </source>
</evidence>
<dbReference type="InterPro" id="IPR029054">
    <property type="entry name" value="dUTPase-like"/>
</dbReference>
<dbReference type="GO" id="GO:0000287">
    <property type="term" value="F:magnesium ion binding"/>
    <property type="evidence" value="ECO:0007669"/>
    <property type="project" value="UniProtKB-UniRule"/>
</dbReference>
<proteinExistence type="inferred from homology"/>
<dbReference type="EMBL" id="CAJVPI010000144">
    <property type="protein sequence ID" value="CAG8489005.1"/>
    <property type="molecule type" value="Genomic_DNA"/>
</dbReference>
<dbReference type="InterPro" id="IPR033704">
    <property type="entry name" value="dUTPase_trimeric"/>
</dbReference>
<feature type="domain" description="dUTPase-like" evidence="7">
    <location>
        <begin position="22"/>
        <end position="132"/>
    </location>
</feature>
<keyword evidence="6" id="KW-0460">Magnesium</keyword>
<evidence type="ECO:0000256" key="5">
    <source>
        <dbReference type="ARBA" id="ARBA00023080"/>
    </source>
</evidence>
<comment type="similarity">
    <text evidence="2 6">Belongs to the dUTPase family.</text>
</comment>
<dbReference type="GO" id="GO:0006226">
    <property type="term" value="P:dUMP biosynthetic process"/>
    <property type="evidence" value="ECO:0007669"/>
    <property type="project" value="UniProtKB-UniRule"/>
</dbReference>
<protein>
    <recommendedName>
        <fullName evidence="6">Deoxyuridine 5'-triphosphate nucleotidohydrolase</fullName>
        <shortName evidence="6">dUTPase</shortName>
        <ecNumber evidence="6">3.6.1.23</ecNumber>
    </recommendedName>
    <alternativeName>
        <fullName evidence="6">dUTP pyrophosphatase</fullName>
    </alternativeName>
</protein>
<keyword evidence="9" id="KW-1185">Reference proteome</keyword>
<keyword evidence="5 6" id="KW-0546">Nucleotide metabolism</keyword>
<dbReference type="NCBIfam" id="TIGR00576">
    <property type="entry name" value="dut"/>
    <property type="match status" value="1"/>
</dbReference>
<evidence type="ECO:0000313" key="9">
    <source>
        <dbReference type="Proteomes" id="UP000789739"/>
    </source>
</evidence>
<dbReference type="Proteomes" id="UP000789739">
    <property type="component" value="Unassembled WGS sequence"/>
</dbReference>
<dbReference type="SUPFAM" id="SSF51283">
    <property type="entry name" value="dUTPase-like"/>
    <property type="match status" value="1"/>
</dbReference>
<comment type="subunit">
    <text evidence="3 6">Homotrimer.</text>
</comment>
<evidence type="ECO:0000259" key="7">
    <source>
        <dbReference type="Pfam" id="PF00692"/>
    </source>
</evidence>
<reference evidence="8" key="1">
    <citation type="submission" date="2021-06" db="EMBL/GenBank/DDBJ databases">
        <authorList>
            <person name="Kallberg Y."/>
            <person name="Tangrot J."/>
            <person name="Rosling A."/>
        </authorList>
    </citation>
    <scope>NUCLEOTIDE SEQUENCE</scope>
    <source>
        <strain evidence="8">BR232B</strain>
    </source>
</reference>
<keyword evidence="6" id="KW-0479">Metal-binding</keyword>
<dbReference type="GO" id="GO:0046081">
    <property type="term" value="P:dUTP catabolic process"/>
    <property type="evidence" value="ECO:0007669"/>
    <property type="project" value="UniProtKB-UniRule"/>
</dbReference>
<evidence type="ECO:0000256" key="2">
    <source>
        <dbReference type="ARBA" id="ARBA00006581"/>
    </source>
</evidence>
<dbReference type="InterPro" id="IPR036157">
    <property type="entry name" value="dUTPase-like_sf"/>
</dbReference>